<dbReference type="Pfam" id="PF01425">
    <property type="entry name" value="Amidase"/>
    <property type="match status" value="1"/>
</dbReference>
<dbReference type="Proteomes" id="UP000612585">
    <property type="component" value="Unassembled WGS sequence"/>
</dbReference>
<dbReference type="PANTHER" id="PTHR11895">
    <property type="entry name" value="TRANSAMIDASE"/>
    <property type="match status" value="1"/>
</dbReference>
<evidence type="ECO:0000313" key="3">
    <source>
        <dbReference type="EMBL" id="GIJ57994.1"/>
    </source>
</evidence>
<proteinExistence type="inferred from homology"/>
<sequence>MPDLHDLTALEQAAAIRRGDLDPADLTAHYLARIEALNDRVGAFARVFDAPPPAAAPRDGQLDALAGVPTAIKDLTPLAGVPTTLGSAAFADWVPDVDGHVVTAVREAGMPVLGKTATSEFGAALYTETAIGPPARNPWRFTDTAGGSSGGAAAAVAAGLLPVAHGSDGGGSLRIPAALCGVVGYKSSRGSVASLGDKSAACGAAGTGQLRRVRAAGAGRDRAHGDVAAFTAVLAKPRRDEHYPSPVPDPATLLEIERPGPLRIGRFTRPMLTEADVDPACVAAVDTATTVLSDLGHEVVDIEPPFDPDVMPLFGTVWAVLAALPPPRGGSEEAFTPLVRWLRERAHRVRRSRFRSARPPTAGRSARCWVAVPGQIGHFSG</sequence>
<gene>
    <name evidence="3" type="ORF">Vau01_055100</name>
</gene>
<reference evidence="3" key="1">
    <citation type="submission" date="2021-01" db="EMBL/GenBank/DDBJ databases">
        <title>Whole genome shotgun sequence of Virgisporangium aurantiacum NBRC 16421.</title>
        <authorList>
            <person name="Komaki H."/>
            <person name="Tamura T."/>
        </authorList>
    </citation>
    <scope>NUCLEOTIDE SEQUENCE</scope>
    <source>
        <strain evidence="3">NBRC 16421</strain>
    </source>
</reference>
<dbReference type="GO" id="GO:0003824">
    <property type="term" value="F:catalytic activity"/>
    <property type="evidence" value="ECO:0007669"/>
    <property type="project" value="InterPro"/>
</dbReference>
<dbReference type="InterPro" id="IPR023631">
    <property type="entry name" value="Amidase_dom"/>
</dbReference>
<dbReference type="InterPro" id="IPR000120">
    <property type="entry name" value="Amidase"/>
</dbReference>
<dbReference type="InterPro" id="IPR036928">
    <property type="entry name" value="AS_sf"/>
</dbReference>
<dbReference type="AlphaFoldDB" id="A0A8J3Z5R6"/>
<dbReference type="RefSeq" id="WP_203998034.1">
    <property type="nucleotide sequence ID" value="NZ_BOPG01000033.1"/>
</dbReference>
<comment type="similarity">
    <text evidence="1">Belongs to the amidase family.</text>
</comment>
<dbReference type="PROSITE" id="PS00571">
    <property type="entry name" value="AMIDASES"/>
    <property type="match status" value="1"/>
</dbReference>
<dbReference type="EMBL" id="BOPG01000033">
    <property type="protein sequence ID" value="GIJ57994.1"/>
    <property type="molecule type" value="Genomic_DNA"/>
</dbReference>
<name>A0A8J3Z5R6_9ACTN</name>
<dbReference type="Gene3D" id="3.90.1300.10">
    <property type="entry name" value="Amidase signature (AS) domain"/>
    <property type="match status" value="1"/>
</dbReference>
<organism evidence="3 4">
    <name type="scientific">Virgisporangium aurantiacum</name>
    <dbReference type="NCBI Taxonomy" id="175570"/>
    <lineage>
        <taxon>Bacteria</taxon>
        <taxon>Bacillati</taxon>
        <taxon>Actinomycetota</taxon>
        <taxon>Actinomycetes</taxon>
        <taxon>Micromonosporales</taxon>
        <taxon>Micromonosporaceae</taxon>
        <taxon>Virgisporangium</taxon>
    </lineage>
</organism>
<accession>A0A8J3Z5R6</accession>
<comment type="caution">
    <text evidence="3">The sequence shown here is derived from an EMBL/GenBank/DDBJ whole genome shotgun (WGS) entry which is preliminary data.</text>
</comment>
<dbReference type="PANTHER" id="PTHR11895:SF7">
    <property type="entry name" value="GLUTAMYL-TRNA(GLN) AMIDOTRANSFERASE SUBUNIT A, MITOCHONDRIAL"/>
    <property type="match status" value="1"/>
</dbReference>
<protein>
    <recommendedName>
        <fullName evidence="2">Amidase domain-containing protein</fullName>
    </recommendedName>
</protein>
<dbReference type="InterPro" id="IPR020556">
    <property type="entry name" value="Amidase_CS"/>
</dbReference>
<evidence type="ECO:0000256" key="1">
    <source>
        <dbReference type="ARBA" id="ARBA00009199"/>
    </source>
</evidence>
<keyword evidence="4" id="KW-1185">Reference proteome</keyword>
<dbReference type="SUPFAM" id="SSF75304">
    <property type="entry name" value="Amidase signature (AS) enzymes"/>
    <property type="match status" value="1"/>
</dbReference>
<evidence type="ECO:0000259" key="2">
    <source>
        <dbReference type="Pfam" id="PF01425"/>
    </source>
</evidence>
<evidence type="ECO:0000313" key="4">
    <source>
        <dbReference type="Proteomes" id="UP000612585"/>
    </source>
</evidence>
<feature type="domain" description="Amidase" evidence="2">
    <location>
        <begin position="25"/>
        <end position="320"/>
    </location>
</feature>